<keyword evidence="1" id="KW-0479">Metal-binding</keyword>
<evidence type="ECO:0000256" key="2">
    <source>
        <dbReference type="ARBA" id="ARBA00022771"/>
    </source>
</evidence>
<organism evidence="8 9">
    <name type="scientific">Ceratopteris richardii</name>
    <name type="common">Triangle waterfern</name>
    <dbReference type="NCBI Taxonomy" id="49495"/>
    <lineage>
        <taxon>Eukaryota</taxon>
        <taxon>Viridiplantae</taxon>
        <taxon>Streptophyta</taxon>
        <taxon>Embryophyta</taxon>
        <taxon>Tracheophyta</taxon>
        <taxon>Polypodiopsida</taxon>
        <taxon>Polypodiidae</taxon>
        <taxon>Polypodiales</taxon>
        <taxon>Pteridineae</taxon>
        <taxon>Pteridaceae</taxon>
        <taxon>Parkerioideae</taxon>
        <taxon>Ceratopteris</taxon>
    </lineage>
</organism>
<dbReference type="InterPro" id="IPR050701">
    <property type="entry name" value="Histone_Mod_Regulator"/>
</dbReference>
<sequence>MVGEDMRFHGLPPLKRFKILEKERTNQAAEEHTTEVRRGKSSEIGAGVKVLCCLPAKKRVCAVRFFEHDDGDQENRAIHSPVKKLVPALPLRPLQPARVNSLASISFVPLNGGSRDKVKIAKSGKKETTRYACSGGSEAGSTTVNSEKSRCMQTISQGKETATMEAFTEKRDFTLDLNNDSRDATYHRVPSIPHALPGRGDKAITRPWRLKEGMKKTAKNLDPAKLHKSSTSFGTLEHRKLGTPSVDHGVTASTDRVTVPFSNRALPKLQNVPSNNSSDPREEEEFKSPKKTNSERSSGFKLEERGKVLKSEEELDDDNDDGVFCDICKEADADPSDPIVFCDGCNVMVHSSCYGSPLIDGIPDGDWFCRQCENEMKISKARQSAKRSPAAFSSAKHTPASRICCLCPSRKGAMKQTTDGGWAHLSCALYVPEVFYRRARDREEIDCRSVPGWRWDLICSICSTRGQGPCIQCTEVECCSTFHVSCALDAGLIIDYRNANPLTKTPAIVIAFCSTHSRQVLSGSERRRFKIVPR</sequence>
<dbReference type="GO" id="GO:0008270">
    <property type="term" value="F:zinc ion binding"/>
    <property type="evidence" value="ECO:0007669"/>
    <property type="project" value="UniProtKB-KW"/>
</dbReference>
<dbReference type="EMBL" id="CM035413">
    <property type="protein sequence ID" value="KAH7431194.1"/>
    <property type="molecule type" value="Genomic_DNA"/>
</dbReference>
<feature type="region of interest" description="Disordered" evidence="5">
    <location>
        <begin position="232"/>
        <end position="316"/>
    </location>
</feature>
<evidence type="ECO:0000256" key="5">
    <source>
        <dbReference type="SAM" id="MobiDB-lite"/>
    </source>
</evidence>
<gene>
    <name evidence="8" type="ORF">KP509_08G035800</name>
</gene>
<keyword evidence="2 4" id="KW-0863">Zinc-finger</keyword>
<evidence type="ECO:0000259" key="6">
    <source>
        <dbReference type="PROSITE" id="PS50016"/>
    </source>
</evidence>
<reference evidence="8" key="1">
    <citation type="submission" date="2021-08" db="EMBL/GenBank/DDBJ databases">
        <title>WGS assembly of Ceratopteris richardii.</title>
        <authorList>
            <person name="Marchant D.B."/>
            <person name="Chen G."/>
            <person name="Jenkins J."/>
            <person name="Shu S."/>
            <person name="Leebens-Mack J."/>
            <person name="Grimwood J."/>
            <person name="Schmutz J."/>
            <person name="Soltis P."/>
            <person name="Soltis D."/>
            <person name="Chen Z.-H."/>
        </authorList>
    </citation>
    <scope>NUCLEOTIDE SEQUENCE</scope>
    <source>
        <strain evidence="8">Whitten #5841</strain>
        <tissue evidence="8">Leaf</tissue>
    </source>
</reference>
<dbReference type="GO" id="GO:0006357">
    <property type="term" value="P:regulation of transcription by RNA polymerase II"/>
    <property type="evidence" value="ECO:0007669"/>
    <property type="project" value="TreeGrafter"/>
</dbReference>
<proteinExistence type="predicted"/>
<name>A0A8T2UD44_CERRI</name>
<feature type="domain" description="PHD-type" evidence="7">
    <location>
        <begin position="401"/>
        <end position="517"/>
    </location>
</feature>
<dbReference type="SUPFAM" id="SSF57903">
    <property type="entry name" value="FYVE/PHD zinc finger"/>
    <property type="match status" value="1"/>
</dbReference>
<accession>A0A8T2UD44</accession>
<dbReference type="InterPro" id="IPR034732">
    <property type="entry name" value="EPHD"/>
</dbReference>
<dbReference type="PANTHER" id="PTHR13793:SF148">
    <property type="entry name" value="RING_FYVE_PHD ZINC FINGER SUPERFAMILY PROTEIN"/>
    <property type="match status" value="1"/>
</dbReference>
<evidence type="ECO:0000256" key="3">
    <source>
        <dbReference type="ARBA" id="ARBA00022833"/>
    </source>
</evidence>
<dbReference type="Proteomes" id="UP000825935">
    <property type="component" value="Chromosome 8"/>
</dbReference>
<protein>
    <submittedName>
        <fullName evidence="8">Uncharacterized protein</fullName>
    </submittedName>
</protein>
<dbReference type="PANTHER" id="PTHR13793">
    <property type="entry name" value="PHD FINGER PROTEINS"/>
    <property type="match status" value="1"/>
</dbReference>
<feature type="compositionally biased region" description="Basic and acidic residues" evidence="5">
    <location>
        <begin position="301"/>
        <end position="312"/>
    </location>
</feature>
<dbReference type="PROSITE" id="PS50016">
    <property type="entry name" value="ZF_PHD_2"/>
    <property type="match status" value="1"/>
</dbReference>
<dbReference type="SMART" id="SM00249">
    <property type="entry name" value="PHD"/>
    <property type="match status" value="2"/>
</dbReference>
<evidence type="ECO:0000313" key="8">
    <source>
        <dbReference type="EMBL" id="KAH7431194.1"/>
    </source>
</evidence>
<dbReference type="InterPro" id="IPR011011">
    <property type="entry name" value="Znf_FYVE_PHD"/>
</dbReference>
<dbReference type="Pfam" id="PF13831">
    <property type="entry name" value="PHD_2"/>
    <property type="match status" value="1"/>
</dbReference>
<dbReference type="InterPro" id="IPR019787">
    <property type="entry name" value="Znf_PHD-finger"/>
</dbReference>
<dbReference type="InterPro" id="IPR013083">
    <property type="entry name" value="Znf_RING/FYVE/PHD"/>
</dbReference>
<feature type="domain" description="PHD-type" evidence="6">
    <location>
        <begin position="322"/>
        <end position="375"/>
    </location>
</feature>
<dbReference type="AlphaFoldDB" id="A0A8T2UD44"/>
<dbReference type="CDD" id="cd15492">
    <property type="entry name" value="PHD_BRPF_JADE_like"/>
    <property type="match status" value="1"/>
</dbReference>
<dbReference type="PROSITE" id="PS51805">
    <property type="entry name" value="EPHD"/>
    <property type="match status" value="1"/>
</dbReference>
<comment type="caution">
    <text evidence="8">The sequence shown here is derived from an EMBL/GenBank/DDBJ whole genome shotgun (WGS) entry which is preliminary data.</text>
</comment>
<dbReference type="Gene3D" id="3.30.40.10">
    <property type="entry name" value="Zinc/RING finger domain, C3HC4 (zinc finger)"/>
    <property type="match status" value="2"/>
</dbReference>
<dbReference type="Pfam" id="PF13832">
    <property type="entry name" value="zf-HC5HC2H_2"/>
    <property type="match status" value="1"/>
</dbReference>
<evidence type="ECO:0000256" key="4">
    <source>
        <dbReference type="PROSITE-ProRule" id="PRU00146"/>
    </source>
</evidence>
<keyword evidence="3" id="KW-0862">Zinc</keyword>
<evidence type="ECO:0000259" key="7">
    <source>
        <dbReference type="PROSITE" id="PS51805"/>
    </source>
</evidence>
<feature type="compositionally biased region" description="Basic and acidic residues" evidence="5">
    <location>
        <begin position="284"/>
        <end position="294"/>
    </location>
</feature>
<keyword evidence="9" id="KW-1185">Reference proteome</keyword>
<dbReference type="InterPro" id="IPR019786">
    <property type="entry name" value="Zinc_finger_PHD-type_CS"/>
</dbReference>
<evidence type="ECO:0000256" key="1">
    <source>
        <dbReference type="ARBA" id="ARBA00022723"/>
    </source>
</evidence>
<dbReference type="OrthoDB" id="20839at2759"/>
<dbReference type="PROSITE" id="PS01359">
    <property type="entry name" value="ZF_PHD_1"/>
    <property type="match status" value="1"/>
</dbReference>
<evidence type="ECO:0000313" key="9">
    <source>
        <dbReference type="Proteomes" id="UP000825935"/>
    </source>
</evidence>
<dbReference type="InterPro" id="IPR001965">
    <property type="entry name" value="Znf_PHD"/>
</dbReference>